<organism evidence="1 2">
    <name type="scientific">Bradyrhizobium elkanii</name>
    <dbReference type="NCBI Taxonomy" id="29448"/>
    <lineage>
        <taxon>Bacteria</taxon>
        <taxon>Pseudomonadati</taxon>
        <taxon>Pseudomonadota</taxon>
        <taxon>Alphaproteobacteria</taxon>
        <taxon>Hyphomicrobiales</taxon>
        <taxon>Nitrobacteraceae</taxon>
        <taxon>Bradyrhizobium</taxon>
    </lineage>
</organism>
<name>A0A8I2C4S9_BRAEL</name>
<dbReference type="RefSeq" id="WP_209944316.1">
    <property type="nucleotide sequence ID" value="NZ_JAFICZ010000001.1"/>
</dbReference>
<evidence type="ECO:0000313" key="1">
    <source>
        <dbReference type="EMBL" id="MBP1294293.1"/>
    </source>
</evidence>
<proteinExistence type="predicted"/>
<dbReference type="Proteomes" id="UP000673383">
    <property type="component" value="Unassembled WGS sequence"/>
</dbReference>
<dbReference type="AlphaFoldDB" id="A0A8I2C4S9"/>
<gene>
    <name evidence="1" type="ORF">JOH49_004046</name>
</gene>
<reference evidence="1" key="1">
    <citation type="submission" date="2021-02" db="EMBL/GenBank/DDBJ databases">
        <title>Genomic Encyclopedia of Type Strains, Phase IV (KMG-V): Genome sequencing to study the core and pangenomes of soil and plant-associated prokaryotes.</title>
        <authorList>
            <person name="Whitman W."/>
        </authorList>
    </citation>
    <scope>NUCLEOTIDE SEQUENCE</scope>
    <source>
        <strain evidence="1">USDA 406</strain>
    </source>
</reference>
<comment type="caution">
    <text evidence="1">The sequence shown here is derived from an EMBL/GenBank/DDBJ whole genome shotgun (WGS) entry which is preliminary data.</text>
</comment>
<evidence type="ECO:0000313" key="2">
    <source>
        <dbReference type="Proteomes" id="UP000673383"/>
    </source>
</evidence>
<sequence>MLRSILSSIGTALRSAFAVICQVLSIPGRLFAGLLGGSIEAPPEPGSSELVRSLQAELDETGERTRRNVEKIAAIVAAWCADSMLAGHPLPAPTPPRVTRAVADWLPGLLREECAEIVCAGKEALSAHITGTGAIRGVRPVQRLEALKSWPAPAWEEPAPGFLSIALDLAKAAPSPS</sequence>
<accession>A0A8I2C4S9</accession>
<dbReference type="EMBL" id="JAFICZ010000001">
    <property type="protein sequence ID" value="MBP1294293.1"/>
    <property type="molecule type" value="Genomic_DNA"/>
</dbReference>
<protein>
    <submittedName>
        <fullName evidence="1">Uncharacterized protein</fullName>
    </submittedName>
</protein>